<evidence type="ECO:0000256" key="2">
    <source>
        <dbReference type="ARBA" id="ARBA00004851"/>
    </source>
</evidence>
<dbReference type="InterPro" id="IPR000254">
    <property type="entry name" value="CBD"/>
</dbReference>
<dbReference type="SMART" id="SM00236">
    <property type="entry name" value="fCBD"/>
    <property type="match status" value="1"/>
</dbReference>
<dbReference type="GO" id="GO:0005576">
    <property type="term" value="C:extracellular region"/>
    <property type="evidence" value="ECO:0007669"/>
    <property type="project" value="InterPro"/>
</dbReference>
<reference evidence="16" key="1">
    <citation type="submission" date="2023-03" db="EMBL/GenBank/DDBJ databases">
        <title>Massive genome expansion in bonnet fungi (Mycena s.s.) driven by repeated elements and novel gene families across ecological guilds.</title>
        <authorList>
            <consortium name="Lawrence Berkeley National Laboratory"/>
            <person name="Harder C.B."/>
            <person name="Miyauchi S."/>
            <person name="Viragh M."/>
            <person name="Kuo A."/>
            <person name="Thoen E."/>
            <person name="Andreopoulos B."/>
            <person name="Lu D."/>
            <person name="Skrede I."/>
            <person name="Drula E."/>
            <person name="Henrissat B."/>
            <person name="Morin E."/>
            <person name="Kohler A."/>
            <person name="Barry K."/>
            <person name="LaButti K."/>
            <person name="Morin E."/>
            <person name="Salamov A."/>
            <person name="Lipzen A."/>
            <person name="Mereny Z."/>
            <person name="Hegedus B."/>
            <person name="Baldrian P."/>
            <person name="Stursova M."/>
            <person name="Weitz H."/>
            <person name="Taylor A."/>
            <person name="Grigoriev I.V."/>
            <person name="Nagy L.G."/>
            <person name="Martin F."/>
            <person name="Kauserud H."/>
        </authorList>
    </citation>
    <scope>NUCLEOTIDE SEQUENCE</scope>
    <source>
        <strain evidence="16">CBHHK182m</strain>
    </source>
</reference>
<dbReference type="GO" id="GO:0030248">
    <property type="term" value="F:cellulose binding"/>
    <property type="evidence" value="ECO:0007669"/>
    <property type="project" value="InterPro"/>
</dbReference>
<dbReference type="SUPFAM" id="SSF57180">
    <property type="entry name" value="Cellulose-binding domain"/>
    <property type="match status" value="1"/>
</dbReference>
<keyword evidence="5 11" id="KW-0858">Xylan degradation</keyword>
<evidence type="ECO:0000259" key="14">
    <source>
        <dbReference type="PROSITE" id="PS51164"/>
    </source>
</evidence>
<evidence type="ECO:0000256" key="12">
    <source>
        <dbReference type="RuleBase" id="RU362015"/>
    </source>
</evidence>
<evidence type="ECO:0000256" key="11">
    <source>
        <dbReference type="PROSITE-ProRule" id="PRU01097"/>
    </source>
</evidence>
<dbReference type="SUPFAM" id="SSF49899">
    <property type="entry name" value="Concanavalin A-like lectins/glucanases"/>
    <property type="match status" value="1"/>
</dbReference>
<keyword evidence="9 11" id="KW-0326">Glycosidase</keyword>
<keyword evidence="17" id="KW-1185">Reference proteome</keyword>
<dbReference type="InterPro" id="IPR013319">
    <property type="entry name" value="GH11/12"/>
</dbReference>
<evidence type="ECO:0000256" key="10">
    <source>
        <dbReference type="ARBA" id="ARBA00023326"/>
    </source>
</evidence>
<comment type="caution">
    <text evidence="16">The sequence shown here is derived from an EMBL/GenBank/DDBJ whole genome shotgun (WGS) entry which is preliminary data.</text>
</comment>
<evidence type="ECO:0000313" key="17">
    <source>
        <dbReference type="Proteomes" id="UP001215598"/>
    </source>
</evidence>
<dbReference type="PROSITE" id="PS51761">
    <property type="entry name" value="GH11_3"/>
    <property type="match status" value="1"/>
</dbReference>
<accession>A0AAD7MQK8</accession>
<dbReference type="EC" id="3.2.1.8" evidence="4 11"/>
<evidence type="ECO:0000256" key="1">
    <source>
        <dbReference type="ARBA" id="ARBA00000681"/>
    </source>
</evidence>
<keyword evidence="7 11" id="KW-0378">Hydrolase</keyword>
<dbReference type="InterPro" id="IPR033123">
    <property type="entry name" value="GH11_dom"/>
</dbReference>
<feature type="signal peptide" evidence="13">
    <location>
        <begin position="1"/>
        <end position="17"/>
    </location>
</feature>
<dbReference type="Gene3D" id="2.60.120.180">
    <property type="match status" value="1"/>
</dbReference>
<dbReference type="EMBL" id="JARKIB010000173">
    <property type="protein sequence ID" value="KAJ7728383.1"/>
    <property type="molecule type" value="Genomic_DNA"/>
</dbReference>
<dbReference type="Pfam" id="PF00457">
    <property type="entry name" value="Glyco_hydro_11"/>
    <property type="match status" value="1"/>
</dbReference>
<feature type="domain" description="GH11" evidence="15">
    <location>
        <begin position="29"/>
        <end position="225"/>
    </location>
</feature>
<evidence type="ECO:0000256" key="7">
    <source>
        <dbReference type="ARBA" id="ARBA00022801"/>
    </source>
</evidence>
<keyword evidence="10 11" id="KW-0624">Polysaccharide degradation</keyword>
<evidence type="ECO:0000256" key="13">
    <source>
        <dbReference type="SAM" id="SignalP"/>
    </source>
</evidence>
<dbReference type="InterPro" id="IPR013320">
    <property type="entry name" value="ConA-like_dom_sf"/>
</dbReference>
<feature type="domain" description="CBM1" evidence="14">
    <location>
        <begin position="231"/>
        <end position="267"/>
    </location>
</feature>
<evidence type="ECO:0000256" key="4">
    <source>
        <dbReference type="ARBA" id="ARBA00012590"/>
    </source>
</evidence>
<dbReference type="PROSITE" id="PS51164">
    <property type="entry name" value="CBM1_2"/>
    <property type="match status" value="1"/>
</dbReference>
<evidence type="ECO:0000256" key="6">
    <source>
        <dbReference type="ARBA" id="ARBA00022729"/>
    </source>
</evidence>
<evidence type="ECO:0000256" key="8">
    <source>
        <dbReference type="ARBA" id="ARBA00023277"/>
    </source>
</evidence>
<protein>
    <recommendedName>
        <fullName evidence="4 11">Endo-1,4-beta-xylanase</fullName>
        <ecNumber evidence="4 11">3.2.1.8</ecNumber>
    </recommendedName>
</protein>
<proteinExistence type="inferred from homology"/>
<evidence type="ECO:0000256" key="3">
    <source>
        <dbReference type="ARBA" id="ARBA00007792"/>
    </source>
</evidence>
<dbReference type="GO" id="GO:0031176">
    <property type="term" value="F:endo-1,4-beta-xylanase activity"/>
    <property type="evidence" value="ECO:0007669"/>
    <property type="project" value="UniProtKB-UniRule"/>
</dbReference>
<evidence type="ECO:0000256" key="5">
    <source>
        <dbReference type="ARBA" id="ARBA00022651"/>
    </source>
</evidence>
<dbReference type="PANTHER" id="PTHR46828:SF4">
    <property type="entry name" value="ENDO-1,4-BETA-XYLANASE"/>
    <property type="match status" value="1"/>
</dbReference>
<comment type="catalytic activity">
    <reaction evidence="1 11 12">
        <text>Endohydrolysis of (1-&gt;4)-beta-D-xylosidic linkages in xylans.</text>
        <dbReference type="EC" id="3.2.1.8"/>
    </reaction>
</comment>
<name>A0AAD7MQK8_9AGAR</name>
<comment type="similarity">
    <text evidence="3 11 12">Belongs to the glycosyl hydrolase 11 (cellulase G) family.</text>
</comment>
<dbReference type="PROSITE" id="PS00562">
    <property type="entry name" value="CBM1_1"/>
    <property type="match status" value="1"/>
</dbReference>
<dbReference type="Pfam" id="PF00734">
    <property type="entry name" value="CBM_1"/>
    <property type="match status" value="1"/>
</dbReference>
<gene>
    <name evidence="16" type="ORF">B0H16DRAFT_243685</name>
</gene>
<dbReference type="PANTHER" id="PTHR46828">
    <property type="entry name" value="ENDO-1,4-BETA-XYLANASE A-RELATED"/>
    <property type="match status" value="1"/>
</dbReference>
<evidence type="ECO:0000259" key="15">
    <source>
        <dbReference type="PROSITE" id="PS51761"/>
    </source>
</evidence>
<organism evidence="16 17">
    <name type="scientific">Mycena metata</name>
    <dbReference type="NCBI Taxonomy" id="1033252"/>
    <lineage>
        <taxon>Eukaryota</taxon>
        <taxon>Fungi</taxon>
        <taxon>Dikarya</taxon>
        <taxon>Basidiomycota</taxon>
        <taxon>Agaricomycotina</taxon>
        <taxon>Agaricomycetes</taxon>
        <taxon>Agaricomycetidae</taxon>
        <taxon>Agaricales</taxon>
        <taxon>Marasmiineae</taxon>
        <taxon>Mycenaceae</taxon>
        <taxon>Mycena</taxon>
    </lineage>
</organism>
<feature type="chain" id="PRO_5042041480" description="Endo-1,4-beta-xylanase" evidence="13">
    <location>
        <begin position="18"/>
        <end position="268"/>
    </location>
</feature>
<dbReference type="GO" id="GO:0045493">
    <property type="term" value="P:xylan catabolic process"/>
    <property type="evidence" value="ECO:0007669"/>
    <property type="project" value="UniProtKB-UniRule"/>
</dbReference>
<keyword evidence="8 11" id="KW-0119">Carbohydrate metabolism</keyword>
<dbReference type="AlphaFoldDB" id="A0AAD7MQK8"/>
<comment type="pathway">
    <text evidence="2 11 12">Glycan degradation; xylan degradation.</text>
</comment>
<sequence>MNLLSCLLAFLATTAAAAVSAVSKSNTRSGMASISGIQFGFYYSFSAEDEDAITYTNLDDGEYSIQWTDNRGYFIGGKGWNPGSAQQIFFDFFDSTGHLAPLNGNNSLSIYGWATDPLVEYRIIEYLANDVDPVLGLTPQTTVTSDGSVYNIYKTQHVNATSVLGAATSSQYWSIRQSSRSTGFVTVANHFNAWAAAGMPLGELGYQIVATEGHSGSGFADVYVSTKSGGPCGNEYAQCGGQGYTGPTCCVSNTTCVVNNPFFSQCLP</sequence>
<keyword evidence="6 13" id="KW-0732">Signal</keyword>
<evidence type="ECO:0000256" key="9">
    <source>
        <dbReference type="ARBA" id="ARBA00023295"/>
    </source>
</evidence>
<dbReference type="InterPro" id="IPR001137">
    <property type="entry name" value="Glyco_hydro_11"/>
</dbReference>
<dbReference type="Proteomes" id="UP001215598">
    <property type="component" value="Unassembled WGS sequence"/>
</dbReference>
<feature type="active site" description="Nucleophile" evidence="11">
    <location>
        <position position="120"/>
    </location>
</feature>
<dbReference type="InterPro" id="IPR035971">
    <property type="entry name" value="CBD_sf"/>
</dbReference>
<dbReference type="PRINTS" id="PR00911">
    <property type="entry name" value="GLHYDRLASE11"/>
</dbReference>
<feature type="active site" description="Proton donor" evidence="11">
    <location>
        <position position="212"/>
    </location>
</feature>
<evidence type="ECO:0000313" key="16">
    <source>
        <dbReference type="EMBL" id="KAJ7728383.1"/>
    </source>
</evidence>